<feature type="non-terminal residue" evidence="1">
    <location>
        <position position="1"/>
    </location>
</feature>
<proteinExistence type="predicted"/>
<sequence>KTLRMHHTTVNKYLEILIDSQLVNLRTLDKKNLYCLYNEKLNELTTHH</sequence>
<accession>X1RRG6</accession>
<organism evidence="1">
    <name type="scientific">marine sediment metagenome</name>
    <dbReference type="NCBI Taxonomy" id="412755"/>
    <lineage>
        <taxon>unclassified sequences</taxon>
        <taxon>metagenomes</taxon>
        <taxon>ecological metagenomes</taxon>
    </lineage>
</organism>
<name>X1RRG6_9ZZZZ</name>
<dbReference type="AlphaFoldDB" id="X1RRG6"/>
<dbReference type="EMBL" id="BARW01011027">
    <property type="protein sequence ID" value="GAI83317.1"/>
    <property type="molecule type" value="Genomic_DNA"/>
</dbReference>
<reference evidence="1" key="1">
    <citation type="journal article" date="2014" name="Front. Microbiol.">
        <title>High frequency of phylogenetically diverse reductive dehalogenase-homologous genes in deep subseafloor sedimentary metagenomes.</title>
        <authorList>
            <person name="Kawai M."/>
            <person name="Futagami T."/>
            <person name="Toyoda A."/>
            <person name="Takaki Y."/>
            <person name="Nishi S."/>
            <person name="Hori S."/>
            <person name="Arai W."/>
            <person name="Tsubouchi T."/>
            <person name="Morono Y."/>
            <person name="Uchiyama I."/>
            <person name="Ito T."/>
            <person name="Fujiyama A."/>
            <person name="Inagaki F."/>
            <person name="Takami H."/>
        </authorList>
    </citation>
    <scope>NUCLEOTIDE SEQUENCE</scope>
    <source>
        <strain evidence="1">Expedition CK06-06</strain>
    </source>
</reference>
<comment type="caution">
    <text evidence="1">The sequence shown here is derived from an EMBL/GenBank/DDBJ whole genome shotgun (WGS) entry which is preliminary data.</text>
</comment>
<evidence type="ECO:0000313" key="1">
    <source>
        <dbReference type="EMBL" id="GAI83317.1"/>
    </source>
</evidence>
<protein>
    <submittedName>
        <fullName evidence="1">Uncharacterized protein</fullName>
    </submittedName>
</protein>
<gene>
    <name evidence="1" type="ORF">S12H4_21440</name>
</gene>